<dbReference type="RefSeq" id="WP_227180170.1">
    <property type="nucleotide sequence ID" value="NZ_JAJBZT010000003.1"/>
</dbReference>
<dbReference type="InterPro" id="IPR012337">
    <property type="entry name" value="RNaseH-like_sf"/>
</dbReference>
<dbReference type="PANTHER" id="PTHR33317">
    <property type="entry name" value="POLYNUCLEOTIDYL TRANSFERASE, RIBONUCLEASE H-LIKE SUPERFAMILY PROTEIN"/>
    <property type="match status" value="1"/>
</dbReference>
<keyword evidence="8" id="KW-1185">Reference proteome</keyword>
<keyword evidence="2 5" id="KW-0690">Ribosome biogenesis</keyword>
<dbReference type="EC" id="3.1.-.-" evidence="5"/>
<gene>
    <name evidence="7" type="primary">ruvX</name>
    <name evidence="7" type="ORF">LIN78_07670</name>
</gene>
<protein>
    <recommendedName>
        <fullName evidence="5">Putative pre-16S rRNA nuclease</fullName>
        <ecNumber evidence="5">3.1.-.-</ecNumber>
    </recommendedName>
</protein>
<sequence length="160" mass="17924">MTEDVFPAPLLPKAGWQLPSQGTVLGFDFGEARIGVATGDLFMRLATPLQVISETLTDKRFAAIEAIIKEWQPVWLVVGRPSYPDGGAHPVAALTERFGRRLYGRFNLPVTWIDERYTSSVASRLLWDQQIKAKQHKGKLDQLAAQQILQDFFDHHSHGG</sequence>
<dbReference type="NCBIfam" id="TIGR00250">
    <property type="entry name" value="RNAse_H_YqgF"/>
    <property type="match status" value="1"/>
</dbReference>
<name>A0ABS8D5H7_9NEIS</name>
<feature type="domain" description="YqgF/RNase H-like" evidence="6">
    <location>
        <begin position="22"/>
        <end position="122"/>
    </location>
</feature>
<keyword evidence="3 5" id="KW-0540">Nuclease</keyword>
<dbReference type="InterPro" id="IPR037027">
    <property type="entry name" value="YqgF/RNaseH-like_dom_sf"/>
</dbReference>
<evidence type="ECO:0000313" key="7">
    <source>
        <dbReference type="EMBL" id="MCB6183422.1"/>
    </source>
</evidence>
<dbReference type="SUPFAM" id="SSF53098">
    <property type="entry name" value="Ribonuclease H-like"/>
    <property type="match status" value="1"/>
</dbReference>
<dbReference type="Gene3D" id="3.30.420.140">
    <property type="entry name" value="YqgF/RNase H-like domain"/>
    <property type="match status" value="1"/>
</dbReference>
<dbReference type="InterPro" id="IPR005227">
    <property type="entry name" value="YqgF"/>
</dbReference>
<comment type="similarity">
    <text evidence="5">Belongs to the YqgF HJR family.</text>
</comment>
<dbReference type="EMBL" id="JAJBZT010000003">
    <property type="protein sequence ID" value="MCB6183422.1"/>
    <property type="molecule type" value="Genomic_DNA"/>
</dbReference>
<evidence type="ECO:0000259" key="6">
    <source>
        <dbReference type="SMART" id="SM00732"/>
    </source>
</evidence>
<organism evidence="7 8">
    <name type="scientific">Leeia speluncae</name>
    <dbReference type="NCBI Taxonomy" id="2884804"/>
    <lineage>
        <taxon>Bacteria</taxon>
        <taxon>Pseudomonadati</taxon>
        <taxon>Pseudomonadota</taxon>
        <taxon>Betaproteobacteria</taxon>
        <taxon>Neisseriales</taxon>
        <taxon>Leeiaceae</taxon>
        <taxon>Leeia</taxon>
    </lineage>
</organism>
<reference evidence="7" key="1">
    <citation type="submission" date="2021-10" db="EMBL/GenBank/DDBJ databases">
        <title>The complete genome sequence of Leeia sp. TBRC 13508.</title>
        <authorList>
            <person name="Charoenyingcharoen P."/>
            <person name="Yukphan P."/>
        </authorList>
    </citation>
    <scope>NUCLEOTIDE SEQUENCE</scope>
    <source>
        <strain evidence="7">TBRC 13508</strain>
    </source>
</reference>
<keyword evidence="4 5" id="KW-0378">Hydrolase</keyword>
<comment type="function">
    <text evidence="5">Could be a nuclease involved in processing of the 5'-end of pre-16S rRNA.</text>
</comment>
<dbReference type="CDD" id="cd16964">
    <property type="entry name" value="YqgF"/>
    <property type="match status" value="1"/>
</dbReference>
<dbReference type="Proteomes" id="UP001165395">
    <property type="component" value="Unassembled WGS sequence"/>
</dbReference>
<dbReference type="Pfam" id="PF03652">
    <property type="entry name" value="RuvX"/>
    <property type="match status" value="1"/>
</dbReference>
<accession>A0ABS8D5H7</accession>
<dbReference type="HAMAP" id="MF_00651">
    <property type="entry name" value="Nuclease_YqgF"/>
    <property type="match status" value="1"/>
</dbReference>
<comment type="caution">
    <text evidence="7">The sequence shown here is derived from an EMBL/GenBank/DDBJ whole genome shotgun (WGS) entry which is preliminary data.</text>
</comment>
<evidence type="ECO:0000256" key="3">
    <source>
        <dbReference type="ARBA" id="ARBA00022722"/>
    </source>
</evidence>
<evidence type="ECO:0000313" key="8">
    <source>
        <dbReference type="Proteomes" id="UP001165395"/>
    </source>
</evidence>
<evidence type="ECO:0000256" key="5">
    <source>
        <dbReference type="HAMAP-Rule" id="MF_00651"/>
    </source>
</evidence>
<dbReference type="GO" id="GO:0016787">
    <property type="term" value="F:hydrolase activity"/>
    <property type="evidence" value="ECO:0007669"/>
    <property type="project" value="UniProtKB-KW"/>
</dbReference>
<dbReference type="PANTHER" id="PTHR33317:SF4">
    <property type="entry name" value="POLYNUCLEOTIDYL TRANSFERASE, RIBONUCLEASE H-LIKE SUPERFAMILY PROTEIN"/>
    <property type="match status" value="1"/>
</dbReference>
<dbReference type="SMART" id="SM00732">
    <property type="entry name" value="YqgFc"/>
    <property type="match status" value="1"/>
</dbReference>
<dbReference type="InterPro" id="IPR006641">
    <property type="entry name" value="YqgF/RNaseH-like_dom"/>
</dbReference>
<evidence type="ECO:0000256" key="1">
    <source>
        <dbReference type="ARBA" id="ARBA00022490"/>
    </source>
</evidence>
<evidence type="ECO:0000256" key="2">
    <source>
        <dbReference type="ARBA" id="ARBA00022517"/>
    </source>
</evidence>
<keyword evidence="1 5" id="KW-0963">Cytoplasm</keyword>
<proteinExistence type="inferred from homology"/>
<comment type="subcellular location">
    <subcellularLocation>
        <location evidence="5">Cytoplasm</location>
    </subcellularLocation>
</comment>
<evidence type="ECO:0000256" key="4">
    <source>
        <dbReference type="ARBA" id="ARBA00022801"/>
    </source>
</evidence>